<reference evidence="1 2" key="1">
    <citation type="journal article" date="2022" name="Genome Biol. Evol.">
        <title>The Spruce Budworm Genome: Reconstructing the Evolutionary History of Antifreeze Proteins.</title>
        <authorList>
            <person name="Beliveau C."/>
            <person name="Gagne P."/>
            <person name="Picq S."/>
            <person name="Vernygora O."/>
            <person name="Keeling C.I."/>
            <person name="Pinkney K."/>
            <person name="Doucet D."/>
            <person name="Wen F."/>
            <person name="Johnston J.S."/>
            <person name="Maaroufi H."/>
            <person name="Boyle B."/>
            <person name="Laroche J."/>
            <person name="Dewar K."/>
            <person name="Juretic N."/>
            <person name="Blackburn G."/>
            <person name="Nisole A."/>
            <person name="Brunet B."/>
            <person name="Brandao M."/>
            <person name="Lumley L."/>
            <person name="Duan J."/>
            <person name="Quan G."/>
            <person name="Lucarotti C.J."/>
            <person name="Roe A.D."/>
            <person name="Sperling F.A.H."/>
            <person name="Levesque R.C."/>
            <person name="Cusson M."/>
        </authorList>
    </citation>
    <scope>NUCLEOTIDE SEQUENCE [LARGE SCALE GENOMIC DNA]</scope>
    <source>
        <strain evidence="1">Glfc:IPQL:Cfum</strain>
    </source>
</reference>
<keyword evidence="2" id="KW-1185">Reference proteome</keyword>
<gene>
    <name evidence="1" type="ORF">MSG28_002717</name>
</gene>
<protein>
    <submittedName>
        <fullName evidence="1">Uncharacterized protein</fullName>
    </submittedName>
</protein>
<evidence type="ECO:0000313" key="2">
    <source>
        <dbReference type="Proteomes" id="UP001064048"/>
    </source>
</evidence>
<dbReference type="Proteomes" id="UP001064048">
    <property type="component" value="Chromosome 4"/>
</dbReference>
<accession>A0ACC0JIX2</accession>
<sequence length="263" mass="29545">MYYQIQKHKKANEKYSPIIWSGQICSTQHQAYSPSDGEALSKRNIDLPSQEFHPQKGHDTTREVPDALDELLSAEVMSGLLFLALQLLLDHHLLPLCLAETASPALESTMPNFPEEEEDNSRYKTLEANATLLKLLVNGNNGVSRSEVFDMLHSRDDNEQHDDLPSFPEDLEDVREDVASTPDQQAELLQGSRPVLKDSPRQIAGAEPIGTAAGIMILITCSLACLAYTALIIWRRKYLKENGLKHELLRNEDMNIAETRIEL</sequence>
<evidence type="ECO:0000313" key="1">
    <source>
        <dbReference type="EMBL" id="KAI8424116.1"/>
    </source>
</evidence>
<comment type="caution">
    <text evidence="1">The sequence shown here is derived from an EMBL/GenBank/DDBJ whole genome shotgun (WGS) entry which is preliminary data.</text>
</comment>
<name>A0ACC0JIX2_CHOFU</name>
<proteinExistence type="predicted"/>
<dbReference type="EMBL" id="CM046104">
    <property type="protein sequence ID" value="KAI8424116.1"/>
    <property type="molecule type" value="Genomic_DNA"/>
</dbReference>
<organism evidence="1 2">
    <name type="scientific">Choristoneura fumiferana</name>
    <name type="common">Spruce budworm moth</name>
    <name type="synonym">Archips fumiferana</name>
    <dbReference type="NCBI Taxonomy" id="7141"/>
    <lineage>
        <taxon>Eukaryota</taxon>
        <taxon>Metazoa</taxon>
        <taxon>Ecdysozoa</taxon>
        <taxon>Arthropoda</taxon>
        <taxon>Hexapoda</taxon>
        <taxon>Insecta</taxon>
        <taxon>Pterygota</taxon>
        <taxon>Neoptera</taxon>
        <taxon>Endopterygota</taxon>
        <taxon>Lepidoptera</taxon>
        <taxon>Glossata</taxon>
        <taxon>Ditrysia</taxon>
        <taxon>Tortricoidea</taxon>
        <taxon>Tortricidae</taxon>
        <taxon>Tortricinae</taxon>
        <taxon>Choristoneura</taxon>
    </lineage>
</organism>